<dbReference type="PANTHER" id="PTHR43013:SF1">
    <property type="entry name" value="GLUTAMYL-TRNA REDUCTASE"/>
    <property type="match status" value="1"/>
</dbReference>
<dbReference type="InterPro" id="IPR015896">
    <property type="entry name" value="4pyrrol_synth_GluRdtase_dimer"/>
</dbReference>
<feature type="active site" description="Nucleophile" evidence="9 10">
    <location>
        <position position="50"/>
    </location>
</feature>
<reference evidence="18 19" key="1">
    <citation type="submission" date="2018-05" db="EMBL/GenBank/DDBJ databases">
        <title>Abyssibacter profundi OUC007T gen. nov., sp. nov, a marine bacterium isolated from seawater of the Mariana Trench.</title>
        <authorList>
            <person name="Zhou S."/>
        </authorList>
    </citation>
    <scope>NUCLEOTIDE SEQUENCE [LARGE SCALE GENOMIC DNA]</scope>
    <source>
        <strain evidence="18 19">OUC007</strain>
    </source>
</reference>
<feature type="binding site" evidence="9 11">
    <location>
        <begin position="49"/>
        <end position="52"/>
    </location>
    <ligand>
        <name>substrate</name>
    </ligand>
</feature>
<gene>
    <name evidence="9" type="primary">hemA</name>
    <name evidence="18" type="ORF">DEH80_00070</name>
</gene>
<dbReference type="Gene3D" id="3.40.50.720">
    <property type="entry name" value="NAD(P)-binding Rossmann-like Domain"/>
    <property type="match status" value="1"/>
</dbReference>
<organism evidence="18 19">
    <name type="scientific">Abyssibacter profundi</name>
    <dbReference type="NCBI Taxonomy" id="2182787"/>
    <lineage>
        <taxon>Bacteria</taxon>
        <taxon>Pseudomonadati</taxon>
        <taxon>Pseudomonadota</taxon>
        <taxon>Gammaproteobacteria</taxon>
        <taxon>Chromatiales</taxon>
        <taxon>Oceanococcaceae</taxon>
        <taxon>Abyssibacter</taxon>
    </lineage>
</organism>
<dbReference type="GO" id="GO:0008883">
    <property type="term" value="F:glutamyl-tRNA reductase activity"/>
    <property type="evidence" value="ECO:0007669"/>
    <property type="project" value="UniProtKB-UniRule"/>
</dbReference>
<proteinExistence type="inferred from homology"/>
<evidence type="ECO:0000259" key="16">
    <source>
        <dbReference type="Pfam" id="PF01488"/>
    </source>
</evidence>
<evidence type="ECO:0000313" key="18">
    <source>
        <dbReference type="EMBL" id="PWN57574.1"/>
    </source>
</evidence>
<name>A0A363UQ49_9GAMM</name>
<evidence type="ECO:0000256" key="6">
    <source>
        <dbReference type="ARBA" id="ARBA00023244"/>
    </source>
</evidence>
<feature type="binding site" evidence="9 11">
    <location>
        <position position="106"/>
    </location>
    <ligand>
        <name>substrate</name>
    </ligand>
</feature>
<dbReference type="EC" id="1.2.1.70" evidence="3 9"/>
<dbReference type="FunFam" id="3.40.50.720:FF:000031">
    <property type="entry name" value="Glutamyl-tRNA reductase"/>
    <property type="match status" value="1"/>
</dbReference>
<feature type="binding site" evidence="9 11">
    <location>
        <begin position="111"/>
        <end position="113"/>
    </location>
    <ligand>
        <name>substrate</name>
    </ligand>
</feature>
<evidence type="ECO:0000256" key="12">
    <source>
        <dbReference type="PIRSR" id="PIRSR000445-3"/>
    </source>
</evidence>
<dbReference type="InterPro" id="IPR006151">
    <property type="entry name" value="Shikm_DH/Glu-tRNA_Rdtase"/>
</dbReference>
<evidence type="ECO:0000256" key="14">
    <source>
        <dbReference type="RuleBase" id="RU000584"/>
    </source>
</evidence>
<dbReference type="InterPro" id="IPR018214">
    <property type="entry name" value="GluRdtase_CS"/>
</dbReference>
<dbReference type="InterPro" id="IPR000343">
    <property type="entry name" value="4pyrrol_synth_GluRdtase"/>
</dbReference>
<dbReference type="UniPathway" id="UPA00251">
    <property type="reaction ID" value="UER00316"/>
</dbReference>
<dbReference type="PROSITE" id="PS00747">
    <property type="entry name" value="GLUTR"/>
    <property type="match status" value="1"/>
</dbReference>
<evidence type="ECO:0000256" key="13">
    <source>
        <dbReference type="PIRSR" id="PIRSR000445-4"/>
    </source>
</evidence>
<comment type="function">
    <text evidence="9">Catalyzes the NADPH-dependent reduction of glutamyl-tRNA(Glu) to glutamate 1-semialdehyde (GSA).</text>
</comment>
<dbReference type="GO" id="GO:0019353">
    <property type="term" value="P:protoporphyrinogen IX biosynthetic process from glutamate"/>
    <property type="evidence" value="ECO:0007669"/>
    <property type="project" value="TreeGrafter"/>
</dbReference>
<feature type="binding site" evidence="9 11">
    <location>
        <position position="117"/>
    </location>
    <ligand>
        <name>substrate</name>
    </ligand>
</feature>
<keyword evidence="4 9" id="KW-0521">NADP</keyword>
<accession>A0A363UQ49</accession>
<dbReference type="Pfam" id="PF00745">
    <property type="entry name" value="GlutR_dimer"/>
    <property type="match status" value="1"/>
</dbReference>
<comment type="caution">
    <text evidence="18">The sequence shown here is derived from an EMBL/GenBank/DDBJ whole genome shotgun (WGS) entry which is preliminary data.</text>
</comment>
<evidence type="ECO:0000256" key="7">
    <source>
        <dbReference type="ARBA" id="ARBA00047464"/>
    </source>
</evidence>
<dbReference type="CDD" id="cd05213">
    <property type="entry name" value="NAD_bind_Glutamyl_tRNA_reduct"/>
    <property type="match status" value="1"/>
</dbReference>
<dbReference type="HAMAP" id="MF_00087">
    <property type="entry name" value="Glu_tRNA_reductase"/>
    <property type="match status" value="1"/>
</dbReference>
<sequence>MPLLVLGLNHDSAPLALRERAAFAPTELSEALADARRVGGLAEVVVLSTCNRTEIITSGAHTADALTRWLAGRTALDADTLQAHGYLLEDEAAVRHVFRVAAGLDSMVLGEPQILGQVKQAFADADGAGTVGPTLRRLFQKANEAAKRARSETDIGRNPVSFAFAGVRLAEQIFEDVTEQTALLIGAGEMIELFAAHLKARGLRRLLFCNRTAARAEALAHRHAGASLPFSELDAYLPDADLLISCTGSPTPIVSREAMKQAVKRRRRRPVCALDIAVPRDIDPAAGTLDDVYLYAVDDLQAIIDRNQQARRDAAAQAEDLVQRHVDQFMHWLQTREAGAVVGQLRQQMTQVGDEVAASAIAQLQRGDDPAVVLPRLVRSLGQRWLHAPSTAIRQAPPEDQPALQAAVKRLFDLDDNA</sequence>
<keyword evidence="19" id="KW-1185">Reference proteome</keyword>
<dbReference type="NCBIfam" id="TIGR01035">
    <property type="entry name" value="hemA"/>
    <property type="match status" value="1"/>
</dbReference>
<evidence type="ECO:0000256" key="3">
    <source>
        <dbReference type="ARBA" id="ARBA00012970"/>
    </source>
</evidence>
<dbReference type="GO" id="GO:0050661">
    <property type="term" value="F:NADP binding"/>
    <property type="evidence" value="ECO:0007669"/>
    <property type="project" value="InterPro"/>
</dbReference>
<evidence type="ECO:0000259" key="17">
    <source>
        <dbReference type="Pfam" id="PF05201"/>
    </source>
</evidence>
<dbReference type="EMBL" id="QEQK01000001">
    <property type="protein sequence ID" value="PWN57574.1"/>
    <property type="molecule type" value="Genomic_DNA"/>
</dbReference>
<dbReference type="OrthoDB" id="110209at2"/>
<dbReference type="InterPro" id="IPR036343">
    <property type="entry name" value="GluRdtase_N_sf"/>
</dbReference>
<evidence type="ECO:0000256" key="11">
    <source>
        <dbReference type="PIRSR" id="PIRSR000445-2"/>
    </source>
</evidence>
<feature type="binding site" evidence="9 12">
    <location>
        <begin position="186"/>
        <end position="191"/>
    </location>
    <ligand>
        <name>NADP(+)</name>
        <dbReference type="ChEBI" id="CHEBI:58349"/>
    </ligand>
</feature>
<comment type="similarity">
    <text evidence="2 9 14">Belongs to the glutamyl-tRNA reductase family.</text>
</comment>
<evidence type="ECO:0000256" key="5">
    <source>
        <dbReference type="ARBA" id="ARBA00023002"/>
    </source>
</evidence>
<dbReference type="SUPFAM" id="SSF69742">
    <property type="entry name" value="Glutamyl tRNA-reductase catalytic, N-terminal domain"/>
    <property type="match status" value="1"/>
</dbReference>
<comment type="miscellaneous">
    <text evidence="9">During catalysis, the active site Cys acts as a nucleophile attacking the alpha-carbonyl group of tRNA-bound glutamate with the formation of a thioester intermediate between enzyme and glutamate, and the concomitant release of tRNA(Glu). The thioester intermediate is finally reduced by direct hydride transfer from NADPH, to form the product GSA.</text>
</comment>
<dbReference type="PIRSF" id="PIRSF000445">
    <property type="entry name" value="4pyrrol_synth_GluRdtase"/>
    <property type="match status" value="1"/>
</dbReference>
<protein>
    <recommendedName>
        <fullName evidence="8 9">Glutamyl-tRNA reductase</fullName>
        <shortName evidence="9">GluTR</shortName>
        <ecNumber evidence="3 9">1.2.1.70</ecNumber>
    </recommendedName>
</protein>
<evidence type="ECO:0000313" key="19">
    <source>
        <dbReference type="Proteomes" id="UP000251800"/>
    </source>
</evidence>
<keyword evidence="5 9" id="KW-0560">Oxidoreductase</keyword>
<dbReference type="Gene3D" id="3.30.460.30">
    <property type="entry name" value="Glutamyl-tRNA reductase, N-terminal domain"/>
    <property type="match status" value="1"/>
</dbReference>
<evidence type="ECO:0000256" key="8">
    <source>
        <dbReference type="ARBA" id="ARBA00068659"/>
    </source>
</evidence>
<dbReference type="Pfam" id="PF01488">
    <property type="entry name" value="Shikimate_DH"/>
    <property type="match status" value="1"/>
</dbReference>
<evidence type="ECO:0000256" key="1">
    <source>
        <dbReference type="ARBA" id="ARBA00005059"/>
    </source>
</evidence>
<dbReference type="Pfam" id="PF05201">
    <property type="entry name" value="GlutR_N"/>
    <property type="match status" value="1"/>
</dbReference>
<keyword evidence="6 9" id="KW-0627">Porphyrin biosynthesis</keyword>
<feature type="site" description="Important for activity" evidence="9 13">
    <location>
        <position position="96"/>
    </location>
</feature>
<dbReference type="SUPFAM" id="SSF51735">
    <property type="entry name" value="NAD(P)-binding Rossmann-fold domains"/>
    <property type="match status" value="1"/>
</dbReference>
<comment type="catalytic activity">
    <reaction evidence="7 9 14">
        <text>(S)-4-amino-5-oxopentanoate + tRNA(Glu) + NADP(+) = L-glutamyl-tRNA(Glu) + NADPH + H(+)</text>
        <dbReference type="Rhea" id="RHEA:12344"/>
        <dbReference type="Rhea" id="RHEA-COMP:9663"/>
        <dbReference type="Rhea" id="RHEA-COMP:9680"/>
        <dbReference type="ChEBI" id="CHEBI:15378"/>
        <dbReference type="ChEBI" id="CHEBI:57501"/>
        <dbReference type="ChEBI" id="CHEBI:57783"/>
        <dbReference type="ChEBI" id="CHEBI:58349"/>
        <dbReference type="ChEBI" id="CHEBI:78442"/>
        <dbReference type="ChEBI" id="CHEBI:78520"/>
        <dbReference type="EC" id="1.2.1.70"/>
    </reaction>
</comment>
<dbReference type="RefSeq" id="WP_109718430.1">
    <property type="nucleotide sequence ID" value="NZ_QEQK01000001.1"/>
</dbReference>
<evidence type="ECO:0000256" key="9">
    <source>
        <dbReference type="HAMAP-Rule" id="MF_00087"/>
    </source>
</evidence>
<feature type="domain" description="Tetrapyrrole biosynthesis glutamyl-tRNA reductase dimerisation" evidence="15">
    <location>
        <begin position="317"/>
        <end position="414"/>
    </location>
</feature>
<comment type="domain">
    <text evidence="9">Possesses an unusual extended V-shaped dimeric structure with each monomer consisting of three distinct domains arranged along a curved 'spinal' alpha-helix. The N-terminal catalytic domain specifically recognizes the glutamate moiety of the substrate. The second domain is the NADPH-binding domain, and the third C-terminal domain is responsible for dimerization.</text>
</comment>
<dbReference type="PANTHER" id="PTHR43013">
    <property type="entry name" value="GLUTAMYL-TRNA REDUCTASE"/>
    <property type="match status" value="1"/>
</dbReference>
<comment type="pathway">
    <text evidence="1 9 14">Porphyrin-containing compound metabolism; protoporphyrin-IX biosynthesis; 5-aminolevulinate from L-glutamyl-tRNA(Glu): step 1/2.</text>
</comment>
<feature type="domain" description="Glutamyl-tRNA reductase N-terminal" evidence="17">
    <location>
        <begin position="6"/>
        <end position="153"/>
    </location>
</feature>
<feature type="domain" description="Quinate/shikimate 5-dehydrogenase/glutamyl-tRNA reductase" evidence="16">
    <location>
        <begin position="169"/>
        <end position="303"/>
    </location>
</feature>
<dbReference type="FunFam" id="3.30.460.30:FF:000001">
    <property type="entry name" value="Glutamyl-tRNA reductase"/>
    <property type="match status" value="1"/>
</dbReference>
<evidence type="ECO:0000256" key="2">
    <source>
        <dbReference type="ARBA" id="ARBA00005916"/>
    </source>
</evidence>
<evidence type="ECO:0000256" key="10">
    <source>
        <dbReference type="PIRSR" id="PIRSR000445-1"/>
    </source>
</evidence>
<dbReference type="InterPro" id="IPR015895">
    <property type="entry name" value="4pyrrol_synth_GluRdtase_N"/>
</dbReference>
<dbReference type="Proteomes" id="UP000251800">
    <property type="component" value="Unassembled WGS sequence"/>
</dbReference>
<comment type="subunit">
    <text evidence="9">Homodimer.</text>
</comment>
<dbReference type="AlphaFoldDB" id="A0A363UQ49"/>
<evidence type="ECO:0000259" key="15">
    <source>
        <dbReference type="Pfam" id="PF00745"/>
    </source>
</evidence>
<dbReference type="InterPro" id="IPR036291">
    <property type="entry name" value="NAD(P)-bd_dom_sf"/>
</dbReference>
<evidence type="ECO:0000256" key="4">
    <source>
        <dbReference type="ARBA" id="ARBA00022857"/>
    </source>
</evidence>
<dbReference type="SUPFAM" id="SSF69075">
    <property type="entry name" value="Glutamyl tRNA-reductase dimerization domain"/>
    <property type="match status" value="1"/>
</dbReference>
<dbReference type="InterPro" id="IPR036453">
    <property type="entry name" value="GluRdtase_dimer_dom_sf"/>
</dbReference>